<keyword evidence="4" id="KW-0808">Transferase</keyword>
<dbReference type="SMART" id="SM00119">
    <property type="entry name" value="HECTc"/>
    <property type="match status" value="1"/>
</dbReference>
<dbReference type="Gene3D" id="3.90.1750.10">
    <property type="entry name" value="Hect, E3 ligase catalytic domains"/>
    <property type="match status" value="1"/>
</dbReference>
<evidence type="ECO:0000313" key="8">
    <source>
        <dbReference type="Proteomes" id="UP000515163"/>
    </source>
</evidence>
<dbReference type="GO" id="GO:0061630">
    <property type="term" value="F:ubiquitin protein ligase activity"/>
    <property type="evidence" value="ECO:0007669"/>
    <property type="project" value="UniProtKB-EC"/>
</dbReference>
<dbReference type="AlphaFoldDB" id="A0A6P8HX31"/>
<dbReference type="InParanoid" id="A0A6P8HX31"/>
<dbReference type="Proteomes" id="UP000515163">
    <property type="component" value="Unplaced"/>
</dbReference>
<dbReference type="EC" id="2.3.2.26" evidence="3"/>
<dbReference type="GeneID" id="116296057"/>
<dbReference type="InterPro" id="IPR035983">
    <property type="entry name" value="Hect_E3_ubiquitin_ligase"/>
</dbReference>
<evidence type="ECO:0000313" key="9">
    <source>
        <dbReference type="RefSeq" id="XP_031559871.1"/>
    </source>
</evidence>
<dbReference type="PANTHER" id="PTHR11254:SF440">
    <property type="entry name" value="E3 UBIQUITIN-PROTEIN LIGASE NEDD-4"/>
    <property type="match status" value="1"/>
</dbReference>
<dbReference type="SUPFAM" id="SSF56204">
    <property type="entry name" value="Hect, E3 ligase catalytic domain"/>
    <property type="match status" value="1"/>
</dbReference>
<proteinExistence type="predicted"/>
<dbReference type="InterPro" id="IPR000569">
    <property type="entry name" value="HECT_dom"/>
</dbReference>
<feature type="domain" description="HECT" evidence="7">
    <location>
        <begin position="67"/>
        <end position="398"/>
    </location>
</feature>
<keyword evidence="8" id="KW-1185">Reference proteome</keyword>
<sequence length="424" mass="47861">MGLQGHIMTMATSSILNMMKEVDDLKKKSSSEILSGIQVNHETEDFQVIRVRRNHIWEDSLRAFKKHSFSHQKLLRIHFIGEEAEDAGGPRREYLRLLMKELAEKSGVLEGPEGHKVVTANSLLVFNKEYFYAGLMVSVVYSHFAHGPFRPRQFAHVTVSVSLRQGGPGICCLSPMLYSYISNQPVHDATLHDVADYTARANIEKIQNAEEKEFTQTVKSLADFLIACGLSKLTWSFEEKSVLVKLLCLHFLLHRSKIGVDQFTDGLKAGGLLEHIQNYPMSLKEVFIYSDTPINVTKFRSLLKYNYSPLGSNSREAEEMAVLLWEEYLDDIEEEETPDLNPDTLKELLIFVTGAEQIPPCGFDKKIEICFYDAHESGNPNVCRLPYASTCSMTLYLPLGLKDVVEFKTVMAKSLEGYGGFGSI</sequence>
<evidence type="ECO:0000256" key="1">
    <source>
        <dbReference type="ARBA" id="ARBA00000885"/>
    </source>
</evidence>
<feature type="active site" description="Glycyl thioester intermediate" evidence="6">
    <location>
        <position position="391"/>
    </location>
</feature>
<comment type="pathway">
    <text evidence="2">Protein modification; protein ubiquitination.</text>
</comment>
<dbReference type="InterPro" id="IPR050409">
    <property type="entry name" value="E3_ubiq-protein_ligase"/>
</dbReference>
<dbReference type="PROSITE" id="PS50237">
    <property type="entry name" value="HECT"/>
    <property type="match status" value="1"/>
</dbReference>
<dbReference type="GO" id="GO:0005737">
    <property type="term" value="C:cytoplasm"/>
    <property type="evidence" value="ECO:0007669"/>
    <property type="project" value="TreeGrafter"/>
</dbReference>
<comment type="catalytic activity">
    <reaction evidence="1">
        <text>S-ubiquitinyl-[E2 ubiquitin-conjugating enzyme]-L-cysteine + [acceptor protein]-L-lysine = [E2 ubiquitin-conjugating enzyme]-L-cysteine + N(6)-ubiquitinyl-[acceptor protein]-L-lysine.</text>
        <dbReference type="EC" id="2.3.2.26"/>
    </reaction>
</comment>
<evidence type="ECO:0000256" key="4">
    <source>
        <dbReference type="ARBA" id="ARBA00022679"/>
    </source>
</evidence>
<dbReference type="KEGG" id="aten:116296057"/>
<evidence type="ECO:0000259" key="7">
    <source>
        <dbReference type="PROSITE" id="PS50237"/>
    </source>
</evidence>
<gene>
    <name evidence="9" type="primary">LOC116296057</name>
</gene>
<evidence type="ECO:0000256" key="5">
    <source>
        <dbReference type="ARBA" id="ARBA00022786"/>
    </source>
</evidence>
<dbReference type="RefSeq" id="XP_031559871.1">
    <property type="nucleotide sequence ID" value="XM_031704011.1"/>
</dbReference>
<dbReference type="OrthoDB" id="5984193at2759"/>
<dbReference type="GO" id="GO:0006511">
    <property type="term" value="P:ubiquitin-dependent protein catabolic process"/>
    <property type="evidence" value="ECO:0007669"/>
    <property type="project" value="TreeGrafter"/>
</dbReference>
<reference evidence="9" key="1">
    <citation type="submission" date="2025-08" db="UniProtKB">
        <authorList>
            <consortium name="RefSeq"/>
        </authorList>
    </citation>
    <scope>IDENTIFICATION</scope>
    <source>
        <tissue evidence="9">Tentacle</tissue>
    </source>
</reference>
<name>A0A6P8HX31_ACTTE</name>
<dbReference type="GO" id="GO:0016567">
    <property type="term" value="P:protein ubiquitination"/>
    <property type="evidence" value="ECO:0007669"/>
    <property type="project" value="TreeGrafter"/>
</dbReference>
<dbReference type="PANTHER" id="PTHR11254">
    <property type="entry name" value="HECT DOMAIN UBIQUITIN-PROTEIN LIGASE"/>
    <property type="match status" value="1"/>
</dbReference>
<organism evidence="8 9">
    <name type="scientific">Actinia tenebrosa</name>
    <name type="common">Australian red waratah sea anemone</name>
    <dbReference type="NCBI Taxonomy" id="6105"/>
    <lineage>
        <taxon>Eukaryota</taxon>
        <taxon>Metazoa</taxon>
        <taxon>Cnidaria</taxon>
        <taxon>Anthozoa</taxon>
        <taxon>Hexacorallia</taxon>
        <taxon>Actiniaria</taxon>
        <taxon>Actiniidae</taxon>
        <taxon>Actinia</taxon>
    </lineage>
</organism>
<keyword evidence="5 6" id="KW-0833">Ubl conjugation pathway</keyword>
<protein>
    <recommendedName>
        <fullName evidence="3">HECT-type E3 ubiquitin transferase</fullName>
        <ecNumber evidence="3">2.3.2.26</ecNumber>
    </recommendedName>
</protein>
<accession>A0A6P8HX31</accession>
<evidence type="ECO:0000256" key="2">
    <source>
        <dbReference type="ARBA" id="ARBA00004906"/>
    </source>
</evidence>
<evidence type="ECO:0000256" key="3">
    <source>
        <dbReference type="ARBA" id="ARBA00012485"/>
    </source>
</evidence>
<dbReference type="Pfam" id="PF00632">
    <property type="entry name" value="HECT"/>
    <property type="match status" value="1"/>
</dbReference>
<evidence type="ECO:0000256" key="6">
    <source>
        <dbReference type="PROSITE-ProRule" id="PRU00104"/>
    </source>
</evidence>
<dbReference type="Gene3D" id="3.30.2410.10">
    <property type="entry name" value="Hect, E3 ligase catalytic domain"/>
    <property type="match status" value="1"/>
</dbReference>